<keyword evidence="5" id="KW-1185">Reference proteome</keyword>
<dbReference type="EMBL" id="WBJZ01000001">
    <property type="protein sequence ID" value="KAB1662476.1"/>
    <property type="molecule type" value="Genomic_DNA"/>
</dbReference>
<feature type="compositionally biased region" description="Basic and acidic residues" evidence="1">
    <location>
        <begin position="7"/>
        <end position="23"/>
    </location>
</feature>
<evidence type="ECO:0000256" key="1">
    <source>
        <dbReference type="SAM" id="MobiDB-lite"/>
    </source>
</evidence>
<evidence type="ECO:0000313" key="5">
    <source>
        <dbReference type="Proteomes" id="UP000467240"/>
    </source>
</evidence>
<reference evidence="4 5" key="1">
    <citation type="submission" date="2019-09" db="EMBL/GenBank/DDBJ databases">
        <title>Phylogeny of genus Pseudoclavibacter and closely related genus.</title>
        <authorList>
            <person name="Li Y."/>
        </authorList>
    </citation>
    <scope>NUCLEOTIDE SEQUENCE [LARGE SCALE GENOMIC DNA]</scope>
    <source>
        <strain evidence="4 5">DSM 23821</strain>
    </source>
</reference>
<dbReference type="AlphaFoldDB" id="A0A7J5C1G0"/>
<keyword evidence="2" id="KW-0472">Membrane</keyword>
<evidence type="ECO:0000259" key="3">
    <source>
        <dbReference type="Pfam" id="PF13845"/>
    </source>
</evidence>
<accession>A0A7J5C1G0</accession>
<sequence>MGAGSPGDERPAPSRRRSLDVERPRRPRRAVLLVSLLAGALLIGGVVFGVIVRPFSTGADPDATPAAPGAPVDPAGTAGTILAAQLQPGQCFASFESAWQPSFELADCAAPHAAQLTAVIAADQALGADAYPGQDTLRAEAMRACQAPSAIATDVAASIDDLVLDASYPLTETEWNAGDRSYRCFASRSMGEPLTSSLAVG</sequence>
<keyword evidence="2" id="KW-1133">Transmembrane helix</keyword>
<comment type="caution">
    <text evidence="4">The sequence shown here is derived from an EMBL/GenBank/DDBJ whole genome shotgun (WGS) entry which is preliminary data.</text>
</comment>
<name>A0A7J5C1G0_9MICO</name>
<gene>
    <name evidence="4" type="ORF">F8O01_00565</name>
</gene>
<dbReference type="Proteomes" id="UP000467240">
    <property type="component" value="Unassembled WGS sequence"/>
</dbReference>
<evidence type="ECO:0000256" key="2">
    <source>
        <dbReference type="SAM" id="Phobius"/>
    </source>
</evidence>
<keyword evidence="2" id="KW-0812">Transmembrane</keyword>
<dbReference type="OrthoDB" id="5112895at2"/>
<proteinExistence type="predicted"/>
<protein>
    <recommendedName>
        <fullName evidence="3">Septum formation-related domain-containing protein</fullName>
    </recommendedName>
</protein>
<feature type="transmembrane region" description="Helical" evidence="2">
    <location>
        <begin position="30"/>
        <end position="52"/>
    </location>
</feature>
<dbReference type="InterPro" id="IPR026004">
    <property type="entry name" value="Septum_form"/>
</dbReference>
<organism evidence="4 5">
    <name type="scientific">Pseudoclavibacter chungangensis</name>
    <dbReference type="NCBI Taxonomy" id="587635"/>
    <lineage>
        <taxon>Bacteria</taxon>
        <taxon>Bacillati</taxon>
        <taxon>Actinomycetota</taxon>
        <taxon>Actinomycetes</taxon>
        <taxon>Micrococcales</taxon>
        <taxon>Microbacteriaceae</taxon>
        <taxon>Pseudoclavibacter</taxon>
    </lineage>
</organism>
<evidence type="ECO:0000313" key="4">
    <source>
        <dbReference type="EMBL" id="KAB1662476.1"/>
    </source>
</evidence>
<feature type="domain" description="Septum formation-related" evidence="3">
    <location>
        <begin position="69"/>
        <end position="184"/>
    </location>
</feature>
<feature type="region of interest" description="Disordered" evidence="1">
    <location>
        <begin position="1"/>
        <end position="23"/>
    </location>
</feature>
<dbReference type="Pfam" id="PF13845">
    <property type="entry name" value="Septum_form"/>
    <property type="match status" value="1"/>
</dbReference>